<comment type="subcellular location">
    <subcellularLocation>
        <location evidence="1 17">Cell membrane</location>
        <topology evidence="1 17">Multi-pass membrane protein</topology>
    </subcellularLocation>
</comment>
<feature type="transmembrane region" description="Helical" evidence="17">
    <location>
        <begin position="232"/>
        <end position="252"/>
    </location>
</feature>
<keyword evidence="8 17" id="KW-0133">Cell shape</keyword>
<keyword evidence="13 17" id="KW-0961">Cell wall biogenesis/degradation</keyword>
<comment type="catalytic activity">
    <reaction evidence="16 17">
        <text>di-trans,octa-cis-undecaprenyl diphosphate + H2O = di-trans,octa-cis-undecaprenyl phosphate + phosphate + H(+)</text>
        <dbReference type="Rhea" id="RHEA:28094"/>
        <dbReference type="ChEBI" id="CHEBI:15377"/>
        <dbReference type="ChEBI" id="CHEBI:15378"/>
        <dbReference type="ChEBI" id="CHEBI:43474"/>
        <dbReference type="ChEBI" id="CHEBI:58405"/>
        <dbReference type="ChEBI" id="CHEBI:60392"/>
        <dbReference type="EC" id="3.6.1.27"/>
    </reaction>
</comment>
<evidence type="ECO:0000256" key="3">
    <source>
        <dbReference type="ARBA" id="ARBA00012374"/>
    </source>
</evidence>
<evidence type="ECO:0000256" key="6">
    <source>
        <dbReference type="ARBA" id="ARBA00022692"/>
    </source>
</evidence>
<dbReference type="PANTHER" id="PTHR30622:SF3">
    <property type="entry name" value="UNDECAPRENYL-DIPHOSPHATASE"/>
    <property type="match status" value="1"/>
</dbReference>
<evidence type="ECO:0000256" key="12">
    <source>
        <dbReference type="ARBA" id="ARBA00023251"/>
    </source>
</evidence>
<comment type="function">
    <text evidence="17">Catalyzes the dephosphorylation of undecaprenyl diphosphate (UPP). Confers resistance to bacitracin.</text>
</comment>
<dbReference type="PANTHER" id="PTHR30622">
    <property type="entry name" value="UNDECAPRENYL-DIPHOSPHATASE"/>
    <property type="match status" value="1"/>
</dbReference>
<evidence type="ECO:0000256" key="2">
    <source>
        <dbReference type="ARBA" id="ARBA00010621"/>
    </source>
</evidence>
<name>A7VSM3_9FIRM</name>
<evidence type="ECO:0000256" key="14">
    <source>
        <dbReference type="ARBA" id="ARBA00032707"/>
    </source>
</evidence>
<dbReference type="GO" id="GO:0071555">
    <property type="term" value="P:cell wall organization"/>
    <property type="evidence" value="ECO:0007669"/>
    <property type="project" value="UniProtKB-KW"/>
</dbReference>
<dbReference type="eggNOG" id="COG1968">
    <property type="taxonomic scope" value="Bacteria"/>
</dbReference>
<feature type="transmembrane region" description="Helical" evidence="17">
    <location>
        <begin position="55"/>
        <end position="73"/>
    </location>
</feature>
<dbReference type="NCBIfam" id="NF001390">
    <property type="entry name" value="PRK00281.1-4"/>
    <property type="match status" value="1"/>
</dbReference>
<sequence length="288" mass="31586">MEIILEYLKSVLFGIVQGITEWLPISSTGHLILLNQFTPLTVAADPARNQEFFDMFKVLIQFGSILAVVVLYFHKLNPFSPKKTEREKKNTFSLWGKVLVASVPAGIIGILFNDVIDSVLSTPYVIAATLILYGVLFLILESRNKQPKVKKFSELTYQMALLIGVCQMLALIPGTSRSGATILGAVFLGCSRFVAAEFSFFLAIPAMLGASGVKILIFLVEGGGFSGPELGILLVGMVISFIVSMLAIRFLMGFIKKHDFKAFGWYRIVLGIVVVLYFALSGAQMMPV</sequence>
<keyword evidence="10 17" id="KW-1133">Transmembrane helix</keyword>
<evidence type="ECO:0000256" key="8">
    <source>
        <dbReference type="ARBA" id="ARBA00022960"/>
    </source>
</evidence>
<dbReference type="Proteomes" id="UP000003490">
    <property type="component" value="Unassembled WGS sequence"/>
</dbReference>
<feature type="transmembrane region" description="Helical" evidence="17">
    <location>
        <begin position="124"/>
        <end position="140"/>
    </location>
</feature>
<keyword evidence="11 17" id="KW-0472">Membrane</keyword>
<dbReference type="NCBIfam" id="NF001391">
    <property type="entry name" value="PRK00281.1-5"/>
    <property type="match status" value="1"/>
</dbReference>
<evidence type="ECO:0000256" key="4">
    <source>
        <dbReference type="ARBA" id="ARBA00021581"/>
    </source>
</evidence>
<dbReference type="GO" id="GO:0009252">
    <property type="term" value="P:peptidoglycan biosynthetic process"/>
    <property type="evidence" value="ECO:0007669"/>
    <property type="project" value="UniProtKB-KW"/>
</dbReference>
<dbReference type="InterPro" id="IPR003824">
    <property type="entry name" value="UppP"/>
</dbReference>
<proteinExistence type="inferred from homology"/>
<evidence type="ECO:0000313" key="18">
    <source>
        <dbReference type="EMBL" id="EDO61169.1"/>
    </source>
</evidence>
<comment type="caution">
    <text evidence="18">The sequence shown here is derived from an EMBL/GenBank/DDBJ whole genome shotgun (WGS) entry which is preliminary data.</text>
</comment>
<evidence type="ECO:0000256" key="5">
    <source>
        <dbReference type="ARBA" id="ARBA00022475"/>
    </source>
</evidence>
<accession>A7VSM3</accession>
<dbReference type="EMBL" id="ABCB02000018">
    <property type="protein sequence ID" value="EDO61169.1"/>
    <property type="molecule type" value="Genomic_DNA"/>
</dbReference>
<keyword evidence="6 17" id="KW-0812">Transmembrane</keyword>
<evidence type="ECO:0000256" key="7">
    <source>
        <dbReference type="ARBA" id="ARBA00022801"/>
    </source>
</evidence>
<dbReference type="Pfam" id="PF02673">
    <property type="entry name" value="BacA"/>
    <property type="match status" value="1"/>
</dbReference>
<dbReference type="NCBIfam" id="TIGR00753">
    <property type="entry name" value="undec_PP_bacA"/>
    <property type="match status" value="1"/>
</dbReference>
<keyword evidence="7 17" id="KW-0378">Hydrolase</keyword>
<evidence type="ECO:0000256" key="11">
    <source>
        <dbReference type="ARBA" id="ARBA00023136"/>
    </source>
</evidence>
<evidence type="ECO:0000256" key="15">
    <source>
        <dbReference type="ARBA" id="ARBA00032932"/>
    </source>
</evidence>
<evidence type="ECO:0000313" key="19">
    <source>
        <dbReference type="Proteomes" id="UP000003490"/>
    </source>
</evidence>
<dbReference type="HAMAP" id="MF_01006">
    <property type="entry name" value="Undec_diphosphatase"/>
    <property type="match status" value="1"/>
</dbReference>
<dbReference type="GO" id="GO:0050380">
    <property type="term" value="F:undecaprenyl-diphosphatase activity"/>
    <property type="evidence" value="ECO:0007669"/>
    <property type="project" value="UniProtKB-UniRule"/>
</dbReference>
<feature type="transmembrane region" description="Helical" evidence="17">
    <location>
        <begin position="94"/>
        <end position="112"/>
    </location>
</feature>
<dbReference type="GO" id="GO:0008360">
    <property type="term" value="P:regulation of cell shape"/>
    <property type="evidence" value="ECO:0007669"/>
    <property type="project" value="UniProtKB-KW"/>
</dbReference>
<dbReference type="GO" id="GO:0046677">
    <property type="term" value="P:response to antibiotic"/>
    <property type="evidence" value="ECO:0007669"/>
    <property type="project" value="UniProtKB-UniRule"/>
</dbReference>
<comment type="miscellaneous">
    <text evidence="17">Bacitracin is thought to be involved in the inhibition of peptidoglycan synthesis by sequestering undecaprenyl diphosphate, thereby reducing the pool of lipid carrier available.</text>
</comment>
<dbReference type="AlphaFoldDB" id="A7VSM3"/>
<reference evidence="18 19" key="2">
    <citation type="submission" date="2007-08" db="EMBL/GenBank/DDBJ databases">
        <authorList>
            <person name="Fulton L."/>
            <person name="Clifton S."/>
            <person name="Fulton B."/>
            <person name="Xu J."/>
            <person name="Minx P."/>
            <person name="Pepin K.H."/>
            <person name="Johnson M."/>
            <person name="Thiruvilangam P."/>
            <person name="Bhonagiri V."/>
            <person name="Nash W.E."/>
            <person name="Wang C."/>
            <person name="Mardis E.R."/>
            <person name="Wilson R.K."/>
        </authorList>
    </citation>
    <scope>NUCLEOTIDE SEQUENCE [LARGE SCALE GENOMIC DNA]</scope>
    <source>
        <strain evidence="18 19">DSM 753</strain>
    </source>
</reference>
<evidence type="ECO:0000256" key="16">
    <source>
        <dbReference type="ARBA" id="ARBA00047594"/>
    </source>
</evidence>
<evidence type="ECO:0000256" key="1">
    <source>
        <dbReference type="ARBA" id="ARBA00004651"/>
    </source>
</evidence>
<keyword evidence="5 17" id="KW-1003">Cell membrane</keyword>
<protein>
    <recommendedName>
        <fullName evidence="4 17">Undecaprenyl-diphosphatase</fullName>
        <ecNumber evidence="3 17">3.6.1.27</ecNumber>
    </recommendedName>
    <alternativeName>
        <fullName evidence="15 17">Bacitracin resistance protein</fullName>
    </alternativeName>
    <alternativeName>
        <fullName evidence="14 17">Undecaprenyl pyrophosphate phosphatase</fullName>
    </alternativeName>
</protein>
<feature type="transmembrane region" description="Helical" evidence="17">
    <location>
        <begin position="264"/>
        <end position="286"/>
    </location>
</feature>
<keyword evidence="12 17" id="KW-0046">Antibiotic resistance</keyword>
<reference evidence="18 19" key="1">
    <citation type="submission" date="2007-08" db="EMBL/GenBank/DDBJ databases">
        <title>Draft genome sequence of Clostridium leptum (DSM 753).</title>
        <authorList>
            <person name="Sudarsanam P."/>
            <person name="Ley R."/>
            <person name="Guruge J."/>
            <person name="Turnbaugh P.J."/>
            <person name="Mahowald M."/>
            <person name="Liep D."/>
            <person name="Gordon J."/>
        </authorList>
    </citation>
    <scope>NUCLEOTIDE SEQUENCE [LARGE SCALE GENOMIC DNA]</scope>
    <source>
        <strain evidence="18 19">DSM 753</strain>
    </source>
</reference>
<evidence type="ECO:0000256" key="13">
    <source>
        <dbReference type="ARBA" id="ARBA00023316"/>
    </source>
</evidence>
<dbReference type="NCBIfam" id="NF001389">
    <property type="entry name" value="PRK00281.1-2"/>
    <property type="match status" value="1"/>
</dbReference>
<dbReference type="HOGENOM" id="CLU_060296_2_0_9"/>
<evidence type="ECO:0000256" key="9">
    <source>
        <dbReference type="ARBA" id="ARBA00022984"/>
    </source>
</evidence>
<evidence type="ECO:0000256" key="10">
    <source>
        <dbReference type="ARBA" id="ARBA00022989"/>
    </source>
</evidence>
<evidence type="ECO:0000256" key="17">
    <source>
        <dbReference type="HAMAP-Rule" id="MF_01006"/>
    </source>
</evidence>
<comment type="similarity">
    <text evidence="2 17">Belongs to the UppP family.</text>
</comment>
<feature type="transmembrane region" description="Helical" evidence="17">
    <location>
        <begin position="200"/>
        <end position="220"/>
    </location>
</feature>
<dbReference type="EC" id="3.6.1.27" evidence="3 17"/>
<keyword evidence="9 17" id="KW-0573">Peptidoglycan synthesis</keyword>
<dbReference type="GO" id="GO:0005886">
    <property type="term" value="C:plasma membrane"/>
    <property type="evidence" value="ECO:0007669"/>
    <property type="project" value="UniProtKB-SubCell"/>
</dbReference>
<gene>
    <name evidence="17" type="primary">uppP</name>
    <name evidence="18" type="ORF">CLOLEP_01564</name>
</gene>
<organism evidence="18 19">
    <name type="scientific">[Clostridium] leptum DSM 753</name>
    <dbReference type="NCBI Taxonomy" id="428125"/>
    <lineage>
        <taxon>Bacteria</taxon>
        <taxon>Bacillati</taxon>
        <taxon>Bacillota</taxon>
        <taxon>Clostridia</taxon>
        <taxon>Eubacteriales</taxon>
        <taxon>Oscillospiraceae</taxon>
        <taxon>Oscillospiraceae incertae sedis</taxon>
    </lineage>
</organism>